<dbReference type="PIRSF" id="PIRSF000193">
    <property type="entry name" value="Pyrrol-5-carb_rd"/>
    <property type="match status" value="1"/>
</dbReference>
<comment type="catalytic activity">
    <reaction evidence="6">
        <text>L-proline + NADP(+) = (S)-1-pyrroline-5-carboxylate + NADPH + 2 H(+)</text>
        <dbReference type="Rhea" id="RHEA:14109"/>
        <dbReference type="ChEBI" id="CHEBI:15378"/>
        <dbReference type="ChEBI" id="CHEBI:17388"/>
        <dbReference type="ChEBI" id="CHEBI:57783"/>
        <dbReference type="ChEBI" id="CHEBI:58349"/>
        <dbReference type="ChEBI" id="CHEBI:60039"/>
        <dbReference type="EC" id="1.5.1.2"/>
    </reaction>
</comment>
<comment type="similarity">
    <text evidence="1 6">Belongs to the pyrroline-5-carboxylate reductase family.</text>
</comment>
<dbReference type="EC" id="1.5.1.2" evidence="6 7"/>
<dbReference type="UniPathway" id="UPA00098">
    <property type="reaction ID" value="UER00361"/>
</dbReference>
<comment type="pathway">
    <text evidence="6">Amino-acid biosynthesis; L-proline biosynthesis; L-proline from L-glutamate 5-semialdehyde: step 1/1.</text>
</comment>
<comment type="catalytic activity">
    <reaction evidence="6">
        <text>L-proline + NAD(+) = (S)-1-pyrroline-5-carboxylate + NADH + 2 H(+)</text>
        <dbReference type="Rhea" id="RHEA:14105"/>
        <dbReference type="ChEBI" id="CHEBI:15378"/>
        <dbReference type="ChEBI" id="CHEBI:17388"/>
        <dbReference type="ChEBI" id="CHEBI:57540"/>
        <dbReference type="ChEBI" id="CHEBI:57945"/>
        <dbReference type="ChEBI" id="CHEBI:60039"/>
        <dbReference type="EC" id="1.5.1.2"/>
    </reaction>
</comment>
<dbReference type="InterPro" id="IPR029036">
    <property type="entry name" value="P5CR_dimer"/>
</dbReference>
<evidence type="ECO:0000256" key="3">
    <source>
        <dbReference type="ARBA" id="ARBA00022857"/>
    </source>
</evidence>
<organism evidence="11 12">
    <name type="scientific">Priestia megaterium (strain WSH-002)</name>
    <name type="common">Bacillus megaterium</name>
    <dbReference type="NCBI Taxonomy" id="1006007"/>
    <lineage>
        <taxon>Bacteria</taxon>
        <taxon>Bacillati</taxon>
        <taxon>Bacillota</taxon>
        <taxon>Bacilli</taxon>
        <taxon>Bacillales</taxon>
        <taxon>Bacillaceae</taxon>
        <taxon>Priestia</taxon>
    </lineage>
</organism>
<evidence type="ECO:0000256" key="1">
    <source>
        <dbReference type="ARBA" id="ARBA00005525"/>
    </source>
</evidence>
<dbReference type="InterPro" id="IPR000304">
    <property type="entry name" value="Pyrroline-COOH_reductase"/>
</dbReference>
<keyword evidence="6" id="KW-0028">Amino-acid biosynthesis</keyword>
<feature type="domain" description="Pyrroline-5-carboxylate reductase catalytic N-terminal" evidence="9">
    <location>
        <begin position="22"/>
        <end position="118"/>
    </location>
</feature>
<dbReference type="PANTHER" id="PTHR11645:SF49">
    <property type="entry name" value="PYRROLINE-5-CARBOXYLATE REDUCTASE 1"/>
    <property type="match status" value="1"/>
</dbReference>
<dbReference type="AlphaFoldDB" id="A0A8D3X2I2"/>
<protein>
    <recommendedName>
        <fullName evidence="6 7">Pyrroline-5-carboxylate reductase</fullName>
        <shortName evidence="6">P5C reductase</shortName>
        <shortName evidence="6">P5CR</shortName>
        <ecNumber evidence="6 7">1.5.1.2</ecNumber>
    </recommendedName>
    <alternativeName>
        <fullName evidence="6">PCA reductase</fullName>
    </alternativeName>
</protein>
<evidence type="ECO:0000256" key="4">
    <source>
        <dbReference type="ARBA" id="ARBA00023002"/>
    </source>
</evidence>
<dbReference type="Pfam" id="PF14748">
    <property type="entry name" value="P5CR_dimer"/>
    <property type="match status" value="1"/>
</dbReference>
<dbReference type="InterPro" id="IPR008927">
    <property type="entry name" value="6-PGluconate_DH-like_C_sf"/>
</dbReference>
<evidence type="ECO:0000259" key="9">
    <source>
        <dbReference type="Pfam" id="PF03807"/>
    </source>
</evidence>
<dbReference type="GO" id="GO:0005737">
    <property type="term" value="C:cytoplasm"/>
    <property type="evidence" value="ECO:0007669"/>
    <property type="project" value="UniProtKB-SubCell"/>
</dbReference>
<feature type="binding site" evidence="8">
    <location>
        <begin position="89"/>
        <end position="92"/>
    </location>
    <ligand>
        <name>NADP(+)</name>
        <dbReference type="ChEBI" id="CHEBI:58349"/>
    </ligand>
</feature>
<dbReference type="HAMAP" id="MF_01925">
    <property type="entry name" value="P5C_reductase"/>
    <property type="match status" value="1"/>
</dbReference>
<dbReference type="GO" id="GO:0055129">
    <property type="term" value="P:L-proline biosynthetic process"/>
    <property type="evidence" value="ECO:0007669"/>
    <property type="project" value="UniProtKB-UniRule"/>
</dbReference>
<dbReference type="NCBIfam" id="TIGR00112">
    <property type="entry name" value="proC"/>
    <property type="match status" value="1"/>
</dbReference>
<name>A0A8D3X2I2_PRIMW</name>
<dbReference type="GO" id="GO:0004735">
    <property type="term" value="F:pyrroline-5-carboxylate reductase activity"/>
    <property type="evidence" value="ECO:0007669"/>
    <property type="project" value="UniProtKB-UniRule"/>
</dbReference>
<evidence type="ECO:0000256" key="5">
    <source>
        <dbReference type="ARBA" id="ARBA00058118"/>
    </source>
</evidence>
<evidence type="ECO:0000256" key="6">
    <source>
        <dbReference type="HAMAP-Rule" id="MF_01925"/>
    </source>
</evidence>
<dbReference type="EMBL" id="CP003017">
    <property type="protein sequence ID" value="AEN89834.1"/>
    <property type="molecule type" value="Genomic_DNA"/>
</dbReference>
<comment type="subcellular location">
    <subcellularLocation>
        <location evidence="6">Cytoplasm</location>
    </subcellularLocation>
</comment>
<keyword evidence="4 6" id="KW-0560">Oxidoreductase</keyword>
<dbReference type="Gene3D" id="3.40.50.720">
    <property type="entry name" value="NAD(P)-binding Rossmann-like Domain"/>
    <property type="match status" value="1"/>
</dbReference>
<dbReference type="InterPro" id="IPR036291">
    <property type="entry name" value="NAD(P)-bd_dom_sf"/>
</dbReference>
<evidence type="ECO:0000256" key="7">
    <source>
        <dbReference type="NCBIfam" id="TIGR00112"/>
    </source>
</evidence>
<dbReference type="Gene3D" id="1.10.3730.10">
    <property type="entry name" value="ProC C-terminal domain-like"/>
    <property type="match status" value="1"/>
</dbReference>
<dbReference type="Pfam" id="PF03807">
    <property type="entry name" value="F420_oxidored"/>
    <property type="match status" value="1"/>
</dbReference>
<keyword evidence="2 6" id="KW-0641">Proline biosynthesis</keyword>
<proteinExistence type="inferred from homology"/>
<dbReference type="KEGG" id="bmh:BMWSH_2952"/>
<dbReference type="InterPro" id="IPR028939">
    <property type="entry name" value="P5C_Rdtase_cat_N"/>
</dbReference>
<keyword evidence="3 6" id="KW-0521">NADP</keyword>
<evidence type="ECO:0000313" key="12">
    <source>
        <dbReference type="Proteomes" id="UP000001283"/>
    </source>
</evidence>
<feature type="binding site" evidence="8">
    <location>
        <begin position="26"/>
        <end position="31"/>
    </location>
    <ligand>
        <name>NADP(+)</name>
        <dbReference type="ChEBI" id="CHEBI:58349"/>
    </ligand>
</feature>
<comment type="function">
    <text evidence="5 6">Catalyzes the reduction of 1-pyrroline-5-carboxylate (PCA) to L-proline.</text>
</comment>
<dbReference type="SUPFAM" id="SSF48179">
    <property type="entry name" value="6-phosphogluconate dehydrogenase C-terminal domain-like"/>
    <property type="match status" value="1"/>
</dbReference>
<feature type="domain" description="Pyrroline-5-carboxylate reductase dimerisation" evidence="10">
    <location>
        <begin position="181"/>
        <end position="285"/>
    </location>
</feature>
<evidence type="ECO:0000256" key="2">
    <source>
        <dbReference type="ARBA" id="ARBA00022650"/>
    </source>
</evidence>
<evidence type="ECO:0000313" key="11">
    <source>
        <dbReference type="EMBL" id="AEN89834.1"/>
    </source>
</evidence>
<reference evidence="11 12" key="1">
    <citation type="journal article" date="2011" name="J. Bacteriol.">
        <title>Complete genome sequence of the industrial strain Bacillus megaterium WSH-002.</title>
        <authorList>
            <person name="Liu L."/>
            <person name="Li Y."/>
            <person name="Zhang J."/>
            <person name="Zou W."/>
            <person name="Zhou Z."/>
            <person name="Liu J."/>
            <person name="Li X."/>
            <person name="Wang L."/>
            <person name="Chen J."/>
        </authorList>
    </citation>
    <scope>NUCLEOTIDE SEQUENCE [LARGE SCALE GENOMIC DNA]</scope>
    <source>
        <strain evidence="11 12">WSH-002</strain>
    </source>
</reference>
<dbReference type="FunFam" id="1.10.3730.10:FF:000001">
    <property type="entry name" value="Pyrroline-5-carboxylate reductase"/>
    <property type="match status" value="1"/>
</dbReference>
<accession>A0A8D3X2I2</accession>
<sequence length="296" mass="32256">MKETRTKIRTNDRGDLMDQKQKVAFLGAGSMAEAMISGMVNAKKLPAENIIVTNRSNDARLHELENRYGIKAVKRSELKTDDIDVFILAMKPKGAEEALNELKPQINKDQLVLSVLAGISSSYMEELLHDEQQVIRVMPNTSSMIQQSATAISPGQYAAMDAVLTAKELLSAIGKVYVIDEPQMDIFTGIAGSGPAYFYFLMEHIEKAAKEEGLDPELAREIGAQTIYGAARMMMERDETPTELRENVTSPNGTTAAGLDALAKHGGGEAMMQAVKGASKRSKEMSAQLQKVASTN</sequence>
<evidence type="ECO:0000256" key="8">
    <source>
        <dbReference type="PIRSR" id="PIRSR000193-1"/>
    </source>
</evidence>
<dbReference type="SUPFAM" id="SSF51735">
    <property type="entry name" value="NAD(P)-binding Rossmann-fold domains"/>
    <property type="match status" value="1"/>
</dbReference>
<dbReference type="Proteomes" id="UP000001283">
    <property type="component" value="Chromosome"/>
</dbReference>
<gene>
    <name evidence="11" type="primary">proH</name>
    <name evidence="6" type="synonym">proC</name>
    <name evidence="11" type="ORF">BMWSH_2952</name>
</gene>
<keyword evidence="6" id="KW-0963">Cytoplasm</keyword>
<evidence type="ECO:0000259" key="10">
    <source>
        <dbReference type="Pfam" id="PF14748"/>
    </source>
</evidence>
<dbReference type="PANTHER" id="PTHR11645">
    <property type="entry name" value="PYRROLINE-5-CARBOXYLATE REDUCTASE"/>
    <property type="match status" value="1"/>
</dbReference>